<dbReference type="EMBL" id="DYXG01000009">
    <property type="protein sequence ID" value="HJE96112.1"/>
    <property type="molecule type" value="Genomic_DNA"/>
</dbReference>
<feature type="transmembrane region" description="Helical" evidence="1">
    <location>
        <begin position="12"/>
        <end position="30"/>
    </location>
</feature>
<proteinExistence type="predicted"/>
<organism evidence="2 3">
    <name type="scientific">Ligilactobacillus acidipiscis</name>
    <dbReference type="NCBI Taxonomy" id="89059"/>
    <lineage>
        <taxon>Bacteria</taxon>
        <taxon>Bacillati</taxon>
        <taxon>Bacillota</taxon>
        <taxon>Bacilli</taxon>
        <taxon>Lactobacillales</taxon>
        <taxon>Lactobacillaceae</taxon>
        <taxon>Ligilactobacillus</taxon>
    </lineage>
</organism>
<evidence type="ECO:0000313" key="3">
    <source>
        <dbReference type="Proteomes" id="UP000707535"/>
    </source>
</evidence>
<comment type="caution">
    <text evidence="2">The sequence shown here is derived from an EMBL/GenBank/DDBJ whole genome shotgun (WGS) entry which is preliminary data.</text>
</comment>
<dbReference type="RefSeq" id="WP_277123531.1">
    <property type="nucleotide sequence ID" value="NZ_CP113926.1"/>
</dbReference>
<dbReference type="InterPro" id="IPR031616">
    <property type="entry name" value="BsrE-like"/>
</dbReference>
<sequence length="36" mass="3990">MEQSAERFPVMSVFEALSLMIAFGTLVAVLSDKKDK</sequence>
<keyword evidence="1" id="KW-0472">Membrane</keyword>
<keyword evidence="1" id="KW-0812">Transmembrane</keyword>
<evidence type="ECO:0000313" key="2">
    <source>
        <dbReference type="EMBL" id="HJE96112.1"/>
    </source>
</evidence>
<protein>
    <submittedName>
        <fullName evidence="2">Holin-like toxin</fullName>
    </submittedName>
</protein>
<reference evidence="2" key="2">
    <citation type="submission" date="2021-09" db="EMBL/GenBank/DDBJ databases">
        <authorList>
            <person name="Gilroy R."/>
        </authorList>
    </citation>
    <scope>NUCLEOTIDE SEQUENCE</scope>
    <source>
        <strain evidence="2">CHK174-6876</strain>
    </source>
</reference>
<gene>
    <name evidence="2" type="ORF">K8V00_00695</name>
</gene>
<reference evidence="2" key="1">
    <citation type="journal article" date="2021" name="PeerJ">
        <title>Extensive microbial diversity within the chicken gut microbiome revealed by metagenomics and culture.</title>
        <authorList>
            <person name="Gilroy R."/>
            <person name="Ravi A."/>
            <person name="Getino M."/>
            <person name="Pursley I."/>
            <person name="Horton D.L."/>
            <person name="Alikhan N.F."/>
            <person name="Baker D."/>
            <person name="Gharbi K."/>
            <person name="Hall N."/>
            <person name="Watson M."/>
            <person name="Adriaenssens E.M."/>
            <person name="Foster-Nyarko E."/>
            <person name="Jarju S."/>
            <person name="Secka A."/>
            <person name="Antonio M."/>
            <person name="Oren A."/>
            <person name="Chaudhuri R.R."/>
            <person name="La Ragione R."/>
            <person name="Hildebrand F."/>
            <person name="Pallen M.J."/>
        </authorList>
    </citation>
    <scope>NUCLEOTIDE SEQUENCE</scope>
    <source>
        <strain evidence="2">CHK174-6876</strain>
    </source>
</reference>
<dbReference type="Proteomes" id="UP000707535">
    <property type="component" value="Unassembled WGS sequence"/>
</dbReference>
<name>A0A921JZW4_9LACO</name>
<keyword evidence="1" id="KW-1133">Transmembrane helix</keyword>
<evidence type="ECO:0000256" key="1">
    <source>
        <dbReference type="SAM" id="Phobius"/>
    </source>
</evidence>
<dbReference type="AlphaFoldDB" id="A0A921JZW4"/>
<accession>A0A921JZW4</accession>
<dbReference type="Pfam" id="PF16935">
    <property type="entry name" value="Hol_Tox"/>
    <property type="match status" value="1"/>
</dbReference>